<organism evidence="2 3">
    <name type="scientific">Piromyces finnis</name>
    <dbReference type="NCBI Taxonomy" id="1754191"/>
    <lineage>
        <taxon>Eukaryota</taxon>
        <taxon>Fungi</taxon>
        <taxon>Fungi incertae sedis</taxon>
        <taxon>Chytridiomycota</taxon>
        <taxon>Chytridiomycota incertae sedis</taxon>
        <taxon>Neocallimastigomycetes</taxon>
        <taxon>Neocallimastigales</taxon>
        <taxon>Neocallimastigaceae</taxon>
        <taxon>Piromyces</taxon>
    </lineage>
</organism>
<protein>
    <submittedName>
        <fullName evidence="2">Uncharacterized protein</fullName>
    </submittedName>
</protein>
<reference evidence="2 3" key="2">
    <citation type="submission" date="2016-08" db="EMBL/GenBank/DDBJ databases">
        <title>Pervasive Adenine N6-methylation of Active Genes in Fungi.</title>
        <authorList>
            <consortium name="DOE Joint Genome Institute"/>
            <person name="Mondo S.J."/>
            <person name="Dannebaum R.O."/>
            <person name="Kuo R.C."/>
            <person name="Labutti K."/>
            <person name="Haridas S."/>
            <person name="Kuo A."/>
            <person name="Salamov A."/>
            <person name="Ahrendt S.R."/>
            <person name="Lipzen A."/>
            <person name="Sullivan W."/>
            <person name="Andreopoulos W.B."/>
            <person name="Clum A."/>
            <person name="Lindquist E."/>
            <person name="Daum C."/>
            <person name="Ramamoorthy G.K."/>
            <person name="Gryganskyi A."/>
            <person name="Culley D."/>
            <person name="Magnuson J.K."/>
            <person name="James T.Y."/>
            <person name="O'Malley M.A."/>
            <person name="Stajich J.E."/>
            <person name="Spatafora J.W."/>
            <person name="Visel A."/>
            <person name="Grigoriev I.V."/>
        </authorList>
    </citation>
    <scope>NUCLEOTIDE SEQUENCE [LARGE SCALE GENOMIC DNA]</scope>
    <source>
        <strain evidence="3">finn</strain>
    </source>
</reference>
<evidence type="ECO:0000256" key="1">
    <source>
        <dbReference type="SAM" id="SignalP"/>
    </source>
</evidence>
<proteinExistence type="predicted"/>
<evidence type="ECO:0000313" key="3">
    <source>
        <dbReference type="Proteomes" id="UP000193719"/>
    </source>
</evidence>
<dbReference type="EMBL" id="MCFH01000053">
    <property type="protein sequence ID" value="ORX43428.1"/>
    <property type="molecule type" value="Genomic_DNA"/>
</dbReference>
<keyword evidence="3" id="KW-1185">Reference proteome</keyword>
<feature type="signal peptide" evidence="1">
    <location>
        <begin position="1"/>
        <end position="19"/>
    </location>
</feature>
<dbReference type="AlphaFoldDB" id="A0A1Y1UZK3"/>
<name>A0A1Y1UZK3_9FUNG</name>
<keyword evidence="1" id="KW-0732">Signal</keyword>
<feature type="chain" id="PRO_5012282231" evidence="1">
    <location>
        <begin position="20"/>
        <end position="433"/>
    </location>
</feature>
<dbReference type="OrthoDB" id="2148232at2759"/>
<comment type="caution">
    <text evidence="2">The sequence shown here is derived from an EMBL/GenBank/DDBJ whole genome shotgun (WGS) entry which is preliminary data.</text>
</comment>
<dbReference type="Proteomes" id="UP000193719">
    <property type="component" value="Unassembled WGS sequence"/>
</dbReference>
<reference evidence="2 3" key="1">
    <citation type="submission" date="2016-08" db="EMBL/GenBank/DDBJ databases">
        <title>Genomes of anaerobic fungi encode conserved fungal cellulosomes for biomass hydrolysis.</title>
        <authorList>
            <consortium name="DOE Joint Genome Institute"/>
            <person name="Haitjema C.H."/>
            <person name="Gilmore S.P."/>
            <person name="Henske J.K."/>
            <person name="Solomon K.V."/>
            <person name="De Groot R."/>
            <person name="Kuo A."/>
            <person name="Mondo S.J."/>
            <person name="Salamov A.A."/>
            <person name="Labutti K."/>
            <person name="Zhao Z."/>
            <person name="Chiniquy J."/>
            <person name="Barry K."/>
            <person name="Brewer H.M."/>
            <person name="Purvine S.O."/>
            <person name="Wright A.T."/>
            <person name="Boxma B."/>
            <person name="Van Alen T."/>
            <person name="Hackstein J.H."/>
            <person name="Baker S.E."/>
            <person name="Grigoriev I.V."/>
            <person name="O'Malley M.A."/>
        </authorList>
    </citation>
    <scope>NUCLEOTIDE SEQUENCE [LARGE SCALE GENOMIC DNA]</scope>
    <source>
        <strain evidence="3">finn</strain>
    </source>
</reference>
<sequence>MEYSKLLLALCLFVALIKAIPIPPSEPSIFLEENGVEEVGVEEEFAQVTEIPFDNEQEETTEIQAAEPVDEPIFIDAEADQEPQDISTDTNNVVAENIGNITNDVLGSVSYSVKTALEEELGTETNDSATNNIVNDVVIDLLTKTSEEIKTAVGSILENDIENTDFQTIASDAAEKVAEILGHNVVTSIASNLDINIDYENIAKNVLSSTTESVQDFIKKSLDTSKAVVDQTMTNESSDDLAISNANDIATMVTNGVSYLIKSTLCESVDNELGEVCENLTNDIIISAAGILNEIISSNIKAAYGNGLTVSCSAIPSEVFEKLTGVIVNSIGTQIGSSDADNISKIANSILTVIINSIEDLLCANRADASENGSVLLKDITGIATHIINKVNNINDDVVSTLNDEKEQSNVISGSIANGISEIQETLKEEVEA</sequence>
<accession>A0A1Y1UZK3</accession>
<evidence type="ECO:0000313" key="2">
    <source>
        <dbReference type="EMBL" id="ORX43428.1"/>
    </source>
</evidence>
<gene>
    <name evidence="2" type="ORF">BCR36DRAFT_586706</name>
</gene>